<dbReference type="PANTHER" id="PTHR23080">
    <property type="entry name" value="THAP DOMAIN PROTEIN"/>
    <property type="match status" value="1"/>
</dbReference>
<proteinExistence type="predicted"/>
<feature type="domain" description="Transposase Helix-turn-helix" evidence="5">
    <location>
        <begin position="82"/>
        <end position="127"/>
    </location>
</feature>
<evidence type="ECO:0000256" key="1">
    <source>
        <dbReference type="ARBA" id="ARBA00001968"/>
    </source>
</evidence>
<keyword evidence="7" id="KW-1185">Reference proteome</keyword>
<evidence type="ECO:0000256" key="3">
    <source>
        <dbReference type="SAM" id="Phobius"/>
    </source>
</evidence>
<evidence type="ECO:0000313" key="6">
    <source>
        <dbReference type="Ensembl" id="ENSSRHP00000034809.1"/>
    </source>
</evidence>
<comment type="cofactor">
    <cofactor evidence="1">
        <name>a divalent metal cation</name>
        <dbReference type="ChEBI" id="CHEBI:60240"/>
    </cofactor>
</comment>
<dbReference type="InterPro" id="IPR027806">
    <property type="entry name" value="HARBI1_dom"/>
</dbReference>
<dbReference type="Ensembl" id="ENSSRHT00000035825.1">
    <property type="protein sequence ID" value="ENSSRHP00000034809.1"/>
    <property type="gene ID" value="ENSSRHG00000017878.1"/>
</dbReference>
<keyword evidence="3" id="KW-1133">Transmembrane helix</keyword>
<dbReference type="InterPro" id="IPR027805">
    <property type="entry name" value="Transposase_HTH_dom"/>
</dbReference>
<reference evidence="6" key="2">
    <citation type="submission" date="2025-09" db="UniProtKB">
        <authorList>
            <consortium name="Ensembl"/>
        </authorList>
    </citation>
    <scope>IDENTIFICATION</scope>
</reference>
<reference evidence="6" key="1">
    <citation type="submission" date="2025-08" db="UniProtKB">
        <authorList>
            <consortium name="Ensembl"/>
        </authorList>
    </citation>
    <scope>IDENTIFICATION</scope>
</reference>
<evidence type="ECO:0000259" key="5">
    <source>
        <dbReference type="Pfam" id="PF13613"/>
    </source>
</evidence>
<evidence type="ECO:0000313" key="7">
    <source>
        <dbReference type="Proteomes" id="UP000472270"/>
    </source>
</evidence>
<dbReference type="Pfam" id="PF13613">
    <property type="entry name" value="HTH_Tnp_4"/>
    <property type="match status" value="1"/>
</dbReference>
<evidence type="ECO:0008006" key="8">
    <source>
        <dbReference type="Google" id="ProtNLM"/>
    </source>
</evidence>
<feature type="domain" description="DDE Tnp4" evidence="4">
    <location>
        <begin position="162"/>
        <end position="207"/>
    </location>
</feature>
<sequence length="315" mass="35740">MLENHSDWKPSLLLGHTAAPPRQDMINSCNRQLNEELDKHRMNEQFLRGDDAEVKYYMGRLSFVVLHVLLCSIMPFLSQGKRKLTPFQMILLTLMRLRSDLPVQHLSHVFQVHRTTVRAAFQETVGVVSTGALARQRKCVSIFCQYAHQFVAAFGKHVAAIVYCFKVFIERPSNLQARAQTFSQYKHNHTLIVITPQGVVSFILKGWDELLPGDIVLVDRGFNIRESVGMMCAEVTIPAYTKGHAQLDAKVETRAITHLRIHVERVIGVVRNKYKMLHSKVPISMILPCEGEDKTFLDKIVTVCCALTNMCPTAV</sequence>
<evidence type="ECO:0000259" key="4">
    <source>
        <dbReference type="Pfam" id="PF13359"/>
    </source>
</evidence>
<name>A0A673I2W7_9TELE</name>
<dbReference type="AlphaFoldDB" id="A0A673I2W7"/>
<dbReference type="PANTHER" id="PTHR23080:SF144">
    <property type="entry name" value="SPINDLE AND KINETOCHORE ASSOCIATED COMPLEX SUBUNIT 3"/>
    <property type="match status" value="1"/>
</dbReference>
<dbReference type="Proteomes" id="UP000472270">
    <property type="component" value="Unassembled WGS sequence"/>
</dbReference>
<organism evidence="6 7">
    <name type="scientific">Sinocyclocheilus rhinocerous</name>
    <dbReference type="NCBI Taxonomy" id="307959"/>
    <lineage>
        <taxon>Eukaryota</taxon>
        <taxon>Metazoa</taxon>
        <taxon>Chordata</taxon>
        <taxon>Craniata</taxon>
        <taxon>Vertebrata</taxon>
        <taxon>Euteleostomi</taxon>
        <taxon>Actinopterygii</taxon>
        <taxon>Neopterygii</taxon>
        <taxon>Teleostei</taxon>
        <taxon>Ostariophysi</taxon>
        <taxon>Cypriniformes</taxon>
        <taxon>Cyprinidae</taxon>
        <taxon>Cyprininae</taxon>
        <taxon>Sinocyclocheilus</taxon>
    </lineage>
</organism>
<keyword evidence="3" id="KW-0472">Membrane</keyword>
<feature type="domain" description="DDE Tnp4" evidence="4">
    <location>
        <begin position="211"/>
        <end position="309"/>
    </location>
</feature>
<accession>A0A673I2W7</accession>
<dbReference type="Pfam" id="PF13359">
    <property type="entry name" value="DDE_Tnp_4"/>
    <property type="match status" value="2"/>
</dbReference>
<protein>
    <recommendedName>
        <fullName evidence="8">DDE Tnp4 domain-containing protein</fullName>
    </recommendedName>
</protein>
<dbReference type="GO" id="GO:0046872">
    <property type="term" value="F:metal ion binding"/>
    <property type="evidence" value="ECO:0007669"/>
    <property type="project" value="UniProtKB-KW"/>
</dbReference>
<feature type="transmembrane region" description="Helical" evidence="3">
    <location>
        <begin position="57"/>
        <end position="77"/>
    </location>
</feature>
<keyword evidence="2" id="KW-0479">Metal-binding</keyword>
<keyword evidence="3" id="KW-0812">Transmembrane</keyword>
<evidence type="ECO:0000256" key="2">
    <source>
        <dbReference type="ARBA" id="ARBA00022723"/>
    </source>
</evidence>